<keyword evidence="3" id="KW-1185">Reference proteome</keyword>
<accession>A0A4V4HVG0</accession>
<dbReference type="Proteomes" id="UP000308671">
    <property type="component" value="Unassembled WGS sequence"/>
</dbReference>
<comment type="caution">
    <text evidence="2">The sequence shown here is derived from an EMBL/GenBank/DDBJ whole genome shotgun (WGS) entry which is preliminary data.</text>
</comment>
<evidence type="ECO:0000256" key="1">
    <source>
        <dbReference type="SAM" id="MobiDB-lite"/>
    </source>
</evidence>
<name>A0A4V4HVG0_9HELO</name>
<dbReference type="EMBL" id="PQXL01000058">
    <property type="protein sequence ID" value="THV53156.1"/>
    <property type="molecule type" value="Genomic_DNA"/>
</dbReference>
<evidence type="ECO:0000313" key="3">
    <source>
        <dbReference type="Proteomes" id="UP000308671"/>
    </source>
</evidence>
<sequence length="283" mass="32361">MDLATLLKDLDGAVEKIHQIQANLTRCGVEELDVKLKNQLENLLCEWSLTRDDQTVKAEVGLHKSLDSMLYHVLSSNSSNSWKYLTKSERGGLTSPRSTSQKQTEKKAHEQNSPVDKITTYVSFHPHPENPTLSHSHPSQPPFIRISKSRLWSFSSLFSDLLEQKRNGRLRDDDDNIVHDGNTTHQAKKYIDDLAIYTTGLIHSYYSSYLDSHDEFSALSDDRVWSAFKNGLRLVEEGYLHGRLLSKGSGWIWICGWNIRIFDSGIEDKSRRLKEGRARSLMT</sequence>
<organism evidence="2 3">
    <name type="scientific">Botrytis galanthina</name>
    <dbReference type="NCBI Taxonomy" id="278940"/>
    <lineage>
        <taxon>Eukaryota</taxon>
        <taxon>Fungi</taxon>
        <taxon>Dikarya</taxon>
        <taxon>Ascomycota</taxon>
        <taxon>Pezizomycotina</taxon>
        <taxon>Leotiomycetes</taxon>
        <taxon>Helotiales</taxon>
        <taxon>Sclerotiniaceae</taxon>
        <taxon>Botrytis</taxon>
    </lineage>
</organism>
<protein>
    <submittedName>
        <fullName evidence="2">Uncharacterized protein</fullName>
    </submittedName>
</protein>
<feature type="region of interest" description="Disordered" evidence="1">
    <location>
        <begin position="87"/>
        <end position="115"/>
    </location>
</feature>
<reference evidence="2 3" key="1">
    <citation type="submission" date="2017-12" db="EMBL/GenBank/DDBJ databases">
        <title>Comparative genomics of Botrytis spp.</title>
        <authorList>
            <person name="Valero-Jimenez C.A."/>
            <person name="Tapia P."/>
            <person name="Veloso J."/>
            <person name="Silva-Moreno E."/>
            <person name="Staats M."/>
            <person name="Valdes J.H."/>
            <person name="Van Kan J.A.L."/>
        </authorList>
    </citation>
    <scope>NUCLEOTIDE SEQUENCE [LARGE SCALE GENOMIC DNA]</scope>
    <source>
        <strain evidence="2 3">MUCL435</strain>
    </source>
</reference>
<proteinExistence type="predicted"/>
<dbReference type="AlphaFoldDB" id="A0A4V4HVG0"/>
<dbReference type="OrthoDB" id="3561935at2759"/>
<gene>
    <name evidence="2" type="ORF">BGAL_0058g00310</name>
</gene>
<evidence type="ECO:0000313" key="2">
    <source>
        <dbReference type="EMBL" id="THV53156.1"/>
    </source>
</evidence>
<feature type="region of interest" description="Disordered" evidence="1">
    <location>
        <begin position="121"/>
        <end position="140"/>
    </location>
</feature>